<proteinExistence type="predicted"/>
<keyword evidence="1" id="KW-0812">Transmembrane</keyword>
<evidence type="ECO:0000313" key="3">
    <source>
        <dbReference type="Proteomes" id="UP001057134"/>
    </source>
</evidence>
<feature type="transmembrane region" description="Helical" evidence="1">
    <location>
        <begin position="198"/>
        <end position="222"/>
    </location>
</feature>
<sequence>MNRIPGMMKMHIRAKWTSLLFPWVILFTSFIINLFISYLINNQEPFYTGGLASIFFSMPVIGAVTLAHTFPFALGFCVRRRDYFLGTALAAVITNTITAVLLCLLSLVESATDGWGVRMHFFNVPFINQFGPLGHLIIYLVLLLHLYFLGFAVSSLHRRFGPGGLFMFLAAALILLSASALLLTHYRLWGPFALGFSAHFNLIVGCMALAILLYAFLSYALLRRATD</sequence>
<accession>A0ABY4RU53</accession>
<dbReference type="EMBL" id="CP027059">
    <property type="protein sequence ID" value="UQZ85033.1"/>
    <property type="molecule type" value="Genomic_DNA"/>
</dbReference>
<gene>
    <name evidence="2" type="ORF">SK3146_04316</name>
</gene>
<feature type="transmembrane region" description="Helical" evidence="1">
    <location>
        <begin position="20"/>
        <end position="40"/>
    </location>
</feature>
<feature type="transmembrane region" description="Helical" evidence="1">
    <location>
        <begin position="165"/>
        <end position="186"/>
    </location>
</feature>
<reference evidence="2" key="2">
    <citation type="journal article" date="2021" name="J Anim Sci Technol">
        <title>Complete genome sequence of Paenibacillus konkukensis sp. nov. SK3146 as a potential probiotic strain.</title>
        <authorList>
            <person name="Jung H.I."/>
            <person name="Park S."/>
            <person name="Niu K.M."/>
            <person name="Lee S.W."/>
            <person name="Kothari D."/>
            <person name="Yi K.J."/>
            <person name="Kim S.K."/>
        </authorList>
    </citation>
    <scope>NUCLEOTIDE SEQUENCE</scope>
    <source>
        <strain evidence="2">SK3146</strain>
    </source>
</reference>
<keyword evidence="3" id="KW-1185">Reference proteome</keyword>
<feature type="transmembrane region" description="Helical" evidence="1">
    <location>
        <begin position="83"/>
        <end position="108"/>
    </location>
</feature>
<dbReference type="RefSeq" id="WP_249860718.1">
    <property type="nucleotide sequence ID" value="NZ_CP027059.1"/>
</dbReference>
<reference evidence="2" key="1">
    <citation type="submission" date="2018-02" db="EMBL/GenBank/DDBJ databases">
        <authorList>
            <person name="Kim S.-K."/>
            <person name="Jung H.-I."/>
            <person name="Lee S.-W."/>
        </authorList>
    </citation>
    <scope>NUCLEOTIDE SEQUENCE</scope>
    <source>
        <strain evidence="2">SK3146</strain>
    </source>
</reference>
<feature type="transmembrane region" description="Helical" evidence="1">
    <location>
        <begin position="52"/>
        <end position="76"/>
    </location>
</feature>
<keyword evidence="1" id="KW-0472">Membrane</keyword>
<dbReference type="Proteomes" id="UP001057134">
    <property type="component" value="Chromosome"/>
</dbReference>
<evidence type="ECO:0000313" key="2">
    <source>
        <dbReference type="EMBL" id="UQZ85033.1"/>
    </source>
</evidence>
<evidence type="ECO:0000256" key="1">
    <source>
        <dbReference type="SAM" id="Phobius"/>
    </source>
</evidence>
<name>A0ABY4RU53_9BACL</name>
<protein>
    <submittedName>
        <fullName evidence="2">Uncharacterized protein</fullName>
    </submittedName>
</protein>
<keyword evidence="1" id="KW-1133">Transmembrane helix</keyword>
<feature type="transmembrane region" description="Helical" evidence="1">
    <location>
        <begin position="133"/>
        <end position="153"/>
    </location>
</feature>
<organism evidence="2 3">
    <name type="scientific">Paenibacillus konkukensis</name>
    <dbReference type="NCBI Taxonomy" id="2020716"/>
    <lineage>
        <taxon>Bacteria</taxon>
        <taxon>Bacillati</taxon>
        <taxon>Bacillota</taxon>
        <taxon>Bacilli</taxon>
        <taxon>Bacillales</taxon>
        <taxon>Paenibacillaceae</taxon>
        <taxon>Paenibacillus</taxon>
    </lineage>
</organism>